<dbReference type="OrthoDB" id="5837785at2759"/>
<gene>
    <name evidence="12" type="ORF">L596_011926</name>
</gene>
<reference evidence="12 13" key="2">
    <citation type="journal article" date="2019" name="G3 (Bethesda)">
        <title>Hybrid Assembly of the Genome of the Entomopathogenic Nematode Steinernema carpocapsae Identifies the X-Chromosome.</title>
        <authorList>
            <person name="Serra L."/>
            <person name="Macchietto M."/>
            <person name="Macias-Munoz A."/>
            <person name="McGill C.J."/>
            <person name="Rodriguez I.M."/>
            <person name="Rodriguez B."/>
            <person name="Murad R."/>
            <person name="Mortazavi A."/>
        </authorList>
    </citation>
    <scope>NUCLEOTIDE SEQUENCE [LARGE SCALE GENOMIC DNA]</scope>
    <source>
        <strain evidence="12 13">ALL</strain>
    </source>
</reference>
<dbReference type="AlphaFoldDB" id="A0A4U5NVG9"/>
<protein>
    <recommendedName>
        <fullName evidence="11">Nuclear receptor domain-containing protein</fullName>
    </recommendedName>
</protein>
<keyword evidence="8" id="KW-0804">Transcription</keyword>
<comment type="subcellular location">
    <subcellularLocation>
        <location evidence="1">Nucleus</location>
    </subcellularLocation>
</comment>
<dbReference type="SMART" id="SM00399">
    <property type="entry name" value="ZnF_C4"/>
    <property type="match status" value="1"/>
</dbReference>
<dbReference type="PRINTS" id="PR00047">
    <property type="entry name" value="STROIDFINGER"/>
</dbReference>
<evidence type="ECO:0000313" key="13">
    <source>
        <dbReference type="Proteomes" id="UP000298663"/>
    </source>
</evidence>
<dbReference type="GO" id="GO:0000978">
    <property type="term" value="F:RNA polymerase II cis-regulatory region sequence-specific DNA binding"/>
    <property type="evidence" value="ECO:0007669"/>
    <property type="project" value="InterPro"/>
</dbReference>
<dbReference type="Pfam" id="PF00104">
    <property type="entry name" value="Hormone_recep"/>
    <property type="match status" value="1"/>
</dbReference>
<keyword evidence="10" id="KW-0539">Nucleus</keyword>
<keyword evidence="6" id="KW-0805">Transcription regulation</keyword>
<evidence type="ECO:0000313" key="12">
    <source>
        <dbReference type="EMBL" id="TKR87547.1"/>
    </source>
</evidence>
<comment type="caution">
    <text evidence="12">The sequence shown here is derived from an EMBL/GenBank/DDBJ whole genome shotgun (WGS) entry which is preliminary data.</text>
</comment>
<proteinExistence type="inferred from homology"/>
<dbReference type="Proteomes" id="UP000298663">
    <property type="component" value="Unassembled WGS sequence"/>
</dbReference>
<dbReference type="SUPFAM" id="SSF57716">
    <property type="entry name" value="Glucocorticoid receptor-like (DNA-binding domain)"/>
    <property type="match status" value="1"/>
</dbReference>
<evidence type="ECO:0000256" key="1">
    <source>
        <dbReference type="ARBA" id="ARBA00004123"/>
    </source>
</evidence>
<dbReference type="GO" id="GO:0005634">
    <property type="term" value="C:nucleus"/>
    <property type="evidence" value="ECO:0007669"/>
    <property type="project" value="UniProtKB-SubCell"/>
</dbReference>
<dbReference type="PROSITE" id="PS51030">
    <property type="entry name" value="NUCLEAR_REC_DBD_2"/>
    <property type="match status" value="1"/>
</dbReference>
<name>A0A4U5NVG9_STECR</name>
<keyword evidence="9" id="KW-0675">Receptor</keyword>
<dbReference type="InterPro" id="IPR051152">
    <property type="entry name" value="C.elegans_Orphan_NR"/>
</dbReference>
<dbReference type="InterPro" id="IPR001628">
    <property type="entry name" value="Znf_hrmn_rcpt"/>
</dbReference>
<evidence type="ECO:0000256" key="10">
    <source>
        <dbReference type="ARBA" id="ARBA00023242"/>
    </source>
</evidence>
<organism evidence="12 13">
    <name type="scientific">Steinernema carpocapsae</name>
    <name type="common">Entomopathogenic nematode</name>
    <dbReference type="NCBI Taxonomy" id="34508"/>
    <lineage>
        <taxon>Eukaryota</taxon>
        <taxon>Metazoa</taxon>
        <taxon>Ecdysozoa</taxon>
        <taxon>Nematoda</taxon>
        <taxon>Chromadorea</taxon>
        <taxon>Rhabditida</taxon>
        <taxon>Tylenchina</taxon>
        <taxon>Panagrolaimomorpha</taxon>
        <taxon>Strongyloidoidea</taxon>
        <taxon>Steinernematidae</taxon>
        <taxon>Steinernema</taxon>
    </lineage>
</organism>
<evidence type="ECO:0000256" key="5">
    <source>
        <dbReference type="ARBA" id="ARBA00022833"/>
    </source>
</evidence>
<dbReference type="CDD" id="cd06960">
    <property type="entry name" value="NR_DBD_HNF4A"/>
    <property type="match status" value="1"/>
</dbReference>
<evidence type="ECO:0000256" key="4">
    <source>
        <dbReference type="ARBA" id="ARBA00022771"/>
    </source>
</evidence>
<evidence type="ECO:0000256" key="2">
    <source>
        <dbReference type="ARBA" id="ARBA00005993"/>
    </source>
</evidence>
<keyword evidence="5" id="KW-0862">Zinc</keyword>
<feature type="domain" description="Nuclear receptor" evidence="11">
    <location>
        <begin position="2"/>
        <end position="78"/>
    </location>
</feature>
<evidence type="ECO:0000259" key="11">
    <source>
        <dbReference type="PROSITE" id="PS51030"/>
    </source>
</evidence>
<dbReference type="Gene3D" id="3.30.50.10">
    <property type="entry name" value="Erythroid Transcription Factor GATA-1, subunit A"/>
    <property type="match status" value="1"/>
</dbReference>
<accession>A0A4U5NVG9</accession>
<dbReference type="InterPro" id="IPR049636">
    <property type="entry name" value="HNF4-like_DBD"/>
</dbReference>
<dbReference type="PROSITE" id="PS00031">
    <property type="entry name" value="NUCLEAR_REC_DBD_1"/>
    <property type="match status" value="1"/>
</dbReference>
<dbReference type="PANTHER" id="PTHR45680">
    <property type="entry name" value="NUCLEAR HORMONE RECEPTOR FAMILY"/>
    <property type="match status" value="1"/>
</dbReference>
<dbReference type="SUPFAM" id="SSF48508">
    <property type="entry name" value="Nuclear receptor ligand-binding domain"/>
    <property type="match status" value="1"/>
</dbReference>
<evidence type="ECO:0000256" key="9">
    <source>
        <dbReference type="ARBA" id="ARBA00023170"/>
    </source>
</evidence>
<keyword evidence="7" id="KW-0238">DNA-binding</keyword>
<comment type="similarity">
    <text evidence="2">Belongs to the nuclear hormone receptor family.</text>
</comment>
<dbReference type="GO" id="GO:0008270">
    <property type="term" value="F:zinc ion binding"/>
    <property type="evidence" value="ECO:0007669"/>
    <property type="project" value="UniProtKB-KW"/>
</dbReference>
<keyword evidence="3" id="KW-0479">Metal-binding</keyword>
<dbReference type="InterPro" id="IPR035500">
    <property type="entry name" value="NHR-like_dom_sf"/>
</dbReference>
<evidence type="ECO:0000256" key="6">
    <source>
        <dbReference type="ARBA" id="ARBA00023015"/>
    </source>
</evidence>
<sequence>MPQTCVVCGAKSHGIHFQVNACRACAAFFRRSVESGKKYKCRRASYNCDVSKDAFQQCRRCRFQKCKQVGMTMKGNRKVRLNDEEEKALEEEKQSSSVCSVDSNLTHVEEGHFENHRHKCDTHALKRKVLSVLDQNEPSTSFSNNLTLTLTDALHEIYPMKAPESIVIGKAIDQLQMVKFYFEDLIITAKWMMRCEEYAKLPSIDKWLIYSKFWQYYKCLEKCARTTELLGNDNPNLLLLSHDVAMDLHDVSRGSRK</sequence>
<dbReference type="GO" id="GO:0003700">
    <property type="term" value="F:DNA-binding transcription factor activity"/>
    <property type="evidence" value="ECO:0007669"/>
    <property type="project" value="InterPro"/>
</dbReference>
<evidence type="ECO:0000256" key="3">
    <source>
        <dbReference type="ARBA" id="ARBA00022723"/>
    </source>
</evidence>
<dbReference type="EMBL" id="AZBU02000003">
    <property type="protein sequence ID" value="TKR87547.1"/>
    <property type="molecule type" value="Genomic_DNA"/>
</dbReference>
<dbReference type="InterPro" id="IPR000536">
    <property type="entry name" value="Nucl_hrmn_rcpt_lig-bd"/>
</dbReference>
<dbReference type="PANTHER" id="PTHR45680:SF23">
    <property type="entry name" value="NUCLEAR HORMONE RECEPTOR FAMILY"/>
    <property type="match status" value="1"/>
</dbReference>
<keyword evidence="13" id="KW-1185">Reference proteome</keyword>
<dbReference type="InterPro" id="IPR013088">
    <property type="entry name" value="Znf_NHR/GATA"/>
</dbReference>
<dbReference type="Pfam" id="PF00105">
    <property type="entry name" value="zf-C4"/>
    <property type="match status" value="1"/>
</dbReference>
<evidence type="ECO:0000256" key="8">
    <source>
        <dbReference type="ARBA" id="ARBA00023163"/>
    </source>
</evidence>
<keyword evidence="4" id="KW-0863">Zinc-finger</keyword>
<reference evidence="12 13" key="1">
    <citation type="journal article" date="2015" name="Genome Biol.">
        <title>Comparative genomics of Steinernema reveals deeply conserved gene regulatory networks.</title>
        <authorList>
            <person name="Dillman A.R."/>
            <person name="Macchietto M."/>
            <person name="Porter C.F."/>
            <person name="Rogers A."/>
            <person name="Williams B."/>
            <person name="Antoshechkin I."/>
            <person name="Lee M.M."/>
            <person name="Goodwin Z."/>
            <person name="Lu X."/>
            <person name="Lewis E.E."/>
            <person name="Goodrich-Blair H."/>
            <person name="Stock S.P."/>
            <person name="Adams B.J."/>
            <person name="Sternberg P.W."/>
            <person name="Mortazavi A."/>
        </authorList>
    </citation>
    <scope>NUCLEOTIDE SEQUENCE [LARGE SCALE GENOMIC DNA]</scope>
    <source>
        <strain evidence="12 13">ALL</strain>
    </source>
</reference>
<evidence type="ECO:0000256" key="7">
    <source>
        <dbReference type="ARBA" id="ARBA00023125"/>
    </source>
</evidence>